<feature type="transmembrane region" description="Helical" evidence="2">
    <location>
        <begin position="48"/>
        <end position="70"/>
    </location>
</feature>
<feature type="domain" description="DUF4220" evidence="3">
    <location>
        <begin position="51"/>
        <end position="387"/>
    </location>
</feature>
<feature type="transmembrane region" description="Helical" evidence="2">
    <location>
        <begin position="304"/>
        <end position="331"/>
    </location>
</feature>
<dbReference type="AlphaFoldDB" id="A0A3B6C005"/>
<reference evidence="4" key="1">
    <citation type="submission" date="2018-08" db="EMBL/GenBank/DDBJ databases">
        <authorList>
            <person name="Rossello M."/>
        </authorList>
    </citation>
    <scope>NUCLEOTIDE SEQUENCE [LARGE SCALE GENOMIC DNA]</scope>
    <source>
        <strain evidence="4">cv. Chinese Spring</strain>
    </source>
</reference>
<sequence length="702" mass="80519">MPGGPLDLGKFLPVRILVLVSFGLQVVLFVCAGVRRHEATGVWRLRRLLLWQAYIMADYMAIYALGHLSLRSKAHDHQLDAFWAPFLLLHLSGPDNITAYALQDNQLWLRHLQTLVLQVGGAAYVIYKNRAGSVAPKLIFAVGLVKYVERTWALKCGNLDSIRISVKTQSPAMHKHSHRQDEVPSSKKNEDQFDEESHLRRAHSLFHICKRAMVDCSVFVKDPDGRQDTRKMMAGKVELWRLMETELSLMYDILYTKAAVIHTWHGYCIRLISPIATFVSLVLFRLSGNDKDDGRRRADVIITYVLFVGALFMETTSLLNALVSSWAFAFLSTTRWRRFRYEALCSERWDRLRRKVVSLHHFVMGEGSRYESRRWSGNMGQYNMMHFCTRPDTPMTSPLLGRLAKAVRLMETWNKKHYSGTVNISDYPLIRERIAGRMGQLYKDVGLNSLGMLRKKWGEEPLAPRGLYRGFLQKSLGVEFQEGIIIWHIGTDVFLSKSERAKAEAASPRPLGLVKAIKVLSNYMMFLLVERPYMLPGNAQSRLYQRTNENLGDLRKRSTLGRRRKMSICAMVKSMFRLRDCPGSTSSTPSDGEELAKHLYREHINGSTKFTHECPRLTYAARLAHELLEMETHKLDDSLQLVLEVWMDLLVYAGNKCSKESHAKKLNDGGELTTIIWLMAEHLHQLSVEEDKYQGLLREDGV</sequence>
<dbReference type="Gramene" id="TraesCS2B02G117600.1">
    <property type="protein sequence ID" value="TraesCS2B02G117600.1.cds1"/>
    <property type="gene ID" value="TraesCS2B02G117600"/>
</dbReference>
<dbReference type="Pfam" id="PF13968">
    <property type="entry name" value="DUF4220"/>
    <property type="match status" value="1"/>
</dbReference>
<evidence type="ECO:0000313" key="4">
    <source>
        <dbReference type="EnsemblPlants" id="TraesCS2B02G117600.1.cds1"/>
    </source>
</evidence>
<dbReference type="Proteomes" id="UP000019116">
    <property type="component" value="Chromosome 2B"/>
</dbReference>
<keyword evidence="2" id="KW-1133">Transmembrane helix</keyword>
<feature type="region of interest" description="Disordered" evidence="1">
    <location>
        <begin position="170"/>
        <end position="194"/>
    </location>
</feature>
<reference evidence="4" key="2">
    <citation type="submission" date="2018-10" db="UniProtKB">
        <authorList>
            <consortium name="EnsemblPlants"/>
        </authorList>
    </citation>
    <scope>IDENTIFICATION</scope>
</reference>
<accession>A0A3B6C005</accession>
<dbReference type="RefSeq" id="XP_044318279.1">
    <property type="nucleotide sequence ID" value="XM_044462344.1"/>
</dbReference>
<name>A0A3B6C005_WHEAT</name>
<dbReference type="STRING" id="4565.A0A3B6C005"/>
<feature type="compositionally biased region" description="Basic and acidic residues" evidence="1">
    <location>
        <begin position="179"/>
        <end position="194"/>
    </location>
</feature>
<keyword evidence="2" id="KW-0812">Transmembrane</keyword>
<evidence type="ECO:0000256" key="2">
    <source>
        <dbReference type="SAM" id="Phobius"/>
    </source>
</evidence>
<dbReference type="PANTHER" id="PTHR31325">
    <property type="entry name" value="OS01G0798800 PROTEIN-RELATED"/>
    <property type="match status" value="1"/>
</dbReference>
<dbReference type="OMA" id="THECPRL"/>
<proteinExistence type="predicted"/>
<protein>
    <recommendedName>
        <fullName evidence="3">DUF4220 domain-containing protein</fullName>
    </recommendedName>
</protein>
<keyword evidence="2" id="KW-0472">Membrane</keyword>
<dbReference type="Gramene" id="TraesCS2B03G0283400.1">
    <property type="protein sequence ID" value="TraesCS2B03G0283400.1.CDS1"/>
    <property type="gene ID" value="TraesCS2B03G0283400"/>
</dbReference>
<evidence type="ECO:0000256" key="1">
    <source>
        <dbReference type="SAM" id="MobiDB-lite"/>
    </source>
</evidence>
<keyword evidence="5" id="KW-1185">Reference proteome</keyword>
<gene>
    <name evidence="4" type="primary">LOC123039008</name>
</gene>
<dbReference type="Pfam" id="PF04578">
    <property type="entry name" value="DUF594"/>
    <property type="match status" value="1"/>
</dbReference>
<dbReference type="GeneID" id="123039008"/>
<organism evidence="4">
    <name type="scientific">Triticum aestivum</name>
    <name type="common">Wheat</name>
    <dbReference type="NCBI Taxonomy" id="4565"/>
    <lineage>
        <taxon>Eukaryota</taxon>
        <taxon>Viridiplantae</taxon>
        <taxon>Streptophyta</taxon>
        <taxon>Embryophyta</taxon>
        <taxon>Tracheophyta</taxon>
        <taxon>Spermatophyta</taxon>
        <taxon>Magnoliopsida</taxon>
        <taxon>Liliopsida</taxon>
        <taxon>Poales</taxon>
        <taxon>Poaceae</taxon>
        <taxon>BOP clade</taxon>
        <taxon>Pooideae</taxon>
        <taxon>Triticodae</taxon>
        <taxon>Triticeae</taxon>
        <taxon>Triticinae</taxon>
        <taxon>Triticum</taxon>
    </lineage>
</organism>
<evidence type="ECO:0000259" key="3">
    <source>
        <dbReference type="Pfam" id="PF13968"/>
    </source>
</evidence>
<evidence type="ECO:0000313" key="5">
    <source>
        <dbReference type="Proteomes" id="UP000019116"/>
    </source>
</evidence>
<feature type="transmembrane region" description="Helical" evidence="2">
    <location>
        <begin position="267"/>
        <end position="284"/>
    </location>
</feature>
<dbReference type="OrthoDB" id="676705at2759"/>
<dbReference type="EnsemblPlants" id="TraesCS2B02G117600.1">
    <property type="protein sequence ID" value="TraesCS2B02G117600.1.cds1"/>
    <property type="gene ID" value="TraesCS2B02G117600"/>
</dbReference>
<feature type="transmembrane region" description="Helical" evidence="2">
    <location>
        <begin position="12"/>
        <end position="36"/>
    </location>
</feature>
<dbReference type="InterPro" id="IPR025315">
    <property type="entry name" value="DUF4220"/>
</dbReference>
<dbReference type="InterPro" id="IPR007658">
    <property type="entry name" value="DUF594"/>
</dbReference>